<evidence type="ECO:0000313" key="2">
    <source>
        <dbReference type="EMBL" id="CAH1774917.1"/>
    </source>
</evidence>
<gene>
    <name evidence="2" type="ORF">OFUS_LOCUS2286</name>
</gene>
<reference evidence="2" key="1">
    <citation type="submission" date="2022-03" db="EMBL/GenBank/DDBJ databases">
        <authorList>
            <person name="Martin C."/>
        </authorList>
    </citation>
    <scope>NUCLEOTIDE SEQUENCE</scope>
</reference>
<evidence type="ECO:0000256" key="1">
    <source>
        <dbReference type="SAM" id="MobiDB-lite"/>
    </source>
</evidence>
<feature type="region of interest" description="Disordered" evidence="1">
    <location>
        <begin position="189"/>
        <end position="260"/>
    </location>
</feature>
<feature type="region of interest" description="Disordered" evidence="1">
    <location>
        <begin position="275"/>
        <end position="296"/>
    </location>
</feature>
<dbReference type="OrthoDB" id="6133336at2759"/>
<dbReference type="Proteomes" id="UP000749559">
    <property type="component" value="Unassembled WGS sequence"/>
</dbReference>
<proteinExistence type="predicted"/>
<protein>
    <submittedName>
        <fullName evidence="2">Uncharacterized protein</fullName>
    </submittedName>
</protein>
<sequence length="351" mass="39726">MQQNKPRERWTKQHSQDIDLDYTMDAIQRNLEYFQSLRKNREEFINDVTEKSDDLKKYSRDQFDYSLNNNDPSKVIQCFRKSSLQDIYNEKTNGPSKSGSPIHNSRAKIMNSIRTRPRTGAKYSTHERSSRYSGITNTINNSNAEYTVIKSIPIPGMTKPDFILIPTANSLEEKAPFYDPAILNLDKMSLSQGGTRPNTNYSARTGLISRQSVPRIMLQTGSPIPDSPAPSPEPPKDAKGKSASKKAADSNSKNNKVKKKPKCWVDTATISDIIDENSKGRSKNQNSKNAKKKKKMEEEMLIVTLDDIQDEELPLPDYICPSSADKSKEAAIRNWLKETKFTTANKTLPLL</sequence>
<dbReference type="AlphaFoldDB" id="A0A8S4N1F5"/>
<dbReference type="EMBL" id="CAIIXF020000001">
    <property type="protein sequence ID" value="CAH1774917.1"/>
    <property type="molecule type" value="Genomic_DNA"/>
</dbReference>
<feature type="compositionally biased region" description="Polar residues" evidence="1">
    <location>
        <begin position="189"/>
        <end position="212"/>
    </location>
</feature>
<accession>A0A8S4N1F5</accession>
<evidence type="ECO:0000313" key="3">
    <source>
        <dbReference type="Proteomes" id="UP000749559"/>
    </source>
</evidence>
<comment type="caution">
    <text evidence="2">The sequence shown here is derived from an EMBL/GenBank/DDBJ whole genome shotgun (WGS) entry which is preliminary data.</text>
</comment>
<keyword evidence="3" id="KW-1185">Reference proteome</keyword>
<name>A0A8S4N1F5_OWEFU</name>
<organism evidence="2 3">
    <name type="scientific">Owenia fusiformis</name>
    <name type="common">Polychaete worm</name>
    <dbReference type="NCBI Taxonomy" id="6347"/>
    <lineage>
        <taxon>Eukaryota</taxon>
        <taxon>Metazoa</taxon>
        <taxon>Spiralia</taxon>
        <taxon>Lophotrochozoa</taxon>
        <taxon>Annelida</taxon>
        <taxon>Polychaeta</taxon>
        <taxon>Sedentaria</taxon>
        <taxon>Canalipalpata</taxon>
        <taxon>Sabellida</taxon>
        <taxon>Oweniida</taxon>
        <taxon>Oweniidae</taxon>
        <taxon>Owenia</taxon>
    </lineage>
</organism>